<evidence type="ECO:0000313" key="8">
    <source>
        <dbReference type="EMBL" id="CUP76452.1"/>
    </source>
</evidence>
<dbReference type="EMBL" id="QRKD01000001">
    <property type="protein sequence ID" value="RHH95032.1"/>
    <property type="molecule type" value="Genomic_DNA"/>
</dbReference>
<evidence type="ECO:0000256" key="4">
    <source>
        <dbReference type="ARBA" id="ARBA00023136"/>
    </source>
</evidence>
<evidence type="ECO:0000313" key="18">
    <source>
        <dbReference type="Proteomes" id="UP000427825"/>
    </source>
</evidence>
<dbReference type="Proteomes" id="UP000427825">
    <property type="component" value="Unassembled WGS sequence"/>
</dbReference>
<dbReference type="STRING" id="47678.ERS852494_03020"/>
<evidence type="ECO:0000313" key="13">
    <source>
        <dbReference type="EMBL" id="UVQ98315.1"/>
    </source>
</evidence>
<gene>
    <name evidence="12" type="ORF">DW190_01920</name>
    <name evidence="11" type="ORF">DWY26_13090</name>
    <name evidence="8" type="ORF">ERS852494_03020</name>
    <name evidence="10" type="ORF">F2Y31_10645</name>
    <name evidence="9" type="ORF">F2Y39_13940</name>
    <name evidence="13" type="ORF">NXW23_08390</name>
</gene>
<reference evidence="17 18" key="3">
    <citation type="journal article" date="2019" name="Nat. Med.">
        <title>A library of human gut bacterial isolates paired with longitudinal multiomics data enables mechanistic microbiome research.</title>
        <authorList>
            <person name="Poyet M."/>
            <person name="Groussin M."/>
            <person name="Gibbons S.M."/>
            <person name="Avila-Pacheco J."/>
            <person name="Jiang X."/>
            <person name="Kearney S.M."/>
            <person name="Perrotta A.R."/>
            <person name="Berdy B."/>
            <person name="Zhao S."/>
            <person name="Lieberman T.D."/>
            <person name="Swanson P.K."/>
            <person name="Smith M."/>
            <person name="Roesemann S."/>
            <person name="Alexander J.E."/>
            <person name="Rich S.A."/>
            <person name="Livny J."/>
            <person name="Vlamakis H."/>
            <person name="Clish C."/>
            <person name="Bullock K."/>
            <person name="Deik A."/>
            <person name="Scott J."/>
            <person name="Pierce K.A."/>
            <person name="Xavier R.J."/>
            <person name="Alm E.J."/>
        </authorList>
    </citation>
    <scope>NUCLEOTIDE SEQUENCE [LARGE SCALE GENOMIC DNA]</scope>
    <source>
        <strain evidence="10 17">BIOML-A19</strain>
        <strain evidence="9 18">BIOML-A25</strain>
    </source>
</reference>
<keyword evidence="3" id="KW-0732">Signal</keyword>
<dbReference type="EMBL" id="VVYD01000008">
    <property type="protein sequence ID" value="KAA5499041.1"/>
    <property type="molecule type" value="Genomic_DNA"/>
</dbReference>
<dbReference type="RefSeq" id="WP_022042715.1">
    <property type="nucleotide sequence ID" value="NZ_CACRTB010000038.1"/>
</dbReference>
<evidence type="ECO:0000256" key="2">
    <source>
        <dbReference type="ARBA" id="ARBA00006275"/>
    </source>
</evidence>
<dbReference type="Pfam" id="PF14322">
    <property type="entry name" value="SusD-like_3"/>
    <property type="match status" value="1"/>
</dbReference>
<dbReference type="Proteomes" id="UP001060260">
    <property type="component" value="Chromosome"/>
</dbReference>
<dbReference type="EMBL" id="QRUO01000011">
    <property type="protein sequence ID" value="RGR70227.1"/>
    <property type="molecule type" value="Genomic_DNA"/>
</dbReference>
<evidence type="ECO:0000313" key="14">
    <source>
        <dbReference type="Proteomes" id="UP000095657"/>
    </source>
</evidence>
<dbReference type="EMBL" id="CP103166">
    <property type="protein sequence ID" value="UVQ98315.1"/>
    <property type="molecule type" value="Genomic_DNA"/>
</dbReference>
<keyword evidence="5" id="KW-0998">Cell outer membrane</keyword>
<name>A0A174QTC1_9BACE</name>
<accession>A0A174QTC1</accession>
<dbReference type="Proteomes" id="UP000284205">
    <property type="component" value="Unassembled WGS sequence"/>
</dbReference>
<sequence length="518" mass="59791">MKKFIYTIIGIVLLSLSSCSDFLEPKSQSEYVPKDANALQEMLIGSAYPQHKSGNNLLGFLSFLDDDVQFHKTGYEFDSNSLGYVESKKAVFTWQPDMFFIMEKNSPVVYNIWEGYYKFILGANAALDYIGDVNGTEAEKNYVIAQALGLRAFYYFMLVNHFGAPYNYDKQAAGVPLKLTSNLLPEEDLLMTRNSVEEVYNQIIEDLSEAERLFLTLSKDKQYEPNYLISLPMIQLLKSRVFLYMENWKDAAIYADKVINEWSFSLINLNNLPSTSTAEPYYNFTSLKSSEVIWLYGNVSDLTEFNNETVSREEEDPDYPGWGINITYYRKAFTASDDLLESFKDGDLRKEKYIAKEYNRINNSFYPDYYSSFGKYQLSAMGEPNGSENFALSFRLSEAYLNLAEAAAYNNEESKALSAMRTLLENRYEPEKLVVPAGLTGETLKNFIKAERRKELCFEGQRWFDLRRYGMPQITHEWEGKTYTLKSNDPSYTMPIPDEVLIKNKRLEQNPLAPKREN</sequence>
<comment type="similarity">
    <text evidence="2">Belongs to the SusD family.</text>
</comment>
<comment type="subcellular location">
    <subcellularLocation>
        <location evidence="1">Cell outer membrane</location>
    </subcellularLocation>
</comment>
<dbReference type="EMBL" id="CZAI01000007">
    <property type="protein sequence ID" value="CUP76452.1"/>
    <property type="molecule type" value="Genomic_DNA"/>
</dbReference>
<dbReference type="Proteomes" id="UP000095657">
    <property type="component" value="Unassembled WGS sequence"/>
</dbReference>
<organism evidence="8 14">
    <name type="scientific">Bacteroides caccae</name>
    <dbReference type="NCBI Taxonomy" id="47678"/>
    <lineage>
        <taxon>Bacteria</taxon>
        <taxon>Pseudomonadati</taxon>
        <taxon>Bacteroidota</taxon>
        <taxon>Bacteroidia</taxon>
        <taxon>Bacteroidales</taxon>
        <taxon>Bacteroidaceae</taxon>
        <taxon>Bacteroides</taxon>
    </lineage>
</organism>
<dbReference type="PROSITE" id="PS51257">
    <property type="entry name" value="PROKAR_LIPOPROTEIN"/>
    <property type="match status" value="1"/>
</dbReference>
<evidence type="ECO:0000313" key="16">
    <source>
        <dbReference type="Proteomes" id="UP000284205"/>
    </source>
</evidence>
<evidence type="ECO:0000256" key="1">
    <source>
        <dbReference type="ARBA" id="ARBA00004442"/>
    </source>
</evidence>
<proteinExistence type="inferred from homology"/>
<evidence type="ECO:0000313" key="10">
    <source>
        <dbReference type="EMBL" id="KAA5499041.1"/>
    </source>
</evidence>
<dbReference type="AlphaFoldDB" id="A0A174QTC1"/>
<dbReference type="InterPro" id="IPR033985">
    <property type="entry name" value="SusD-like_N"/>
</dbReference>
<evidence type="ECO:0000256" key="3">
    <source>
        <dbReference type="ARBA" id="ARBA00022729"/>
    </source>
</evidence>
<evidence type="ECO:0000313" key="12">
    <source>
        <dbReference type="EMBL" id="RHH95032.1"/>
    </source>
</evidence>
<evidence type="ECO:0000259" key="7">
    <source>
        <dbReference type="Pfam" id="PF14322"/>
    </source>
</evidence>
<dbReference type="GO" id="GO:0009279">
    <property type="term" value="C:cell outer membrane"/>
    <property type="evidence" value="ECO:0007669"/>
    <property type="project" value="UniProtKB-SubCell"/>
</dbReference>
<dbReference type="InterPro" id="IPR011990">
    <property type="entry name" value="TPR-like_helical_dom_sf"/>
</dbReference>
<dbReference type="Proteomes" id="UP000283512">
    <property type="component" value="Unassembled WGS sequence"/>
</dbReference>
<reference evidence="8 14" key="1">
    <citation type="submission" date="2015-09" db="EMBL/GenBank/DDBJ databases">
        <authorList>
            <consortium name="Pathogen Informatics"/>
        </authorList>
    </citation>
    <scope>NUCLEOTIDE SEQUENCE [LARGE SCALE GENOMIC DNA]</scope>
    <source>
        <strain evidence="8 14">2789STDY5834880</strain>
    </source>
</reference>
<dbReference type="SUPFAM" id="SSF48452">
    <property type="entry name" value="TPR-like"/>
    <property type="match status" value="1"/>
</dbReference>
<dbReference type="Proteomes" id="UP000368418">
    <property type="component" value="Unassembled WGS sequence"/>
</dbReference>
<feature type="domain" description="SusD-like N-terminal" evidence="7">
    <location>
        <begin position="107"/>
        <end position="214"/>
    </location>
</feature>
<protein>
    <submittedName>
        <fullName evidence="8 9">SusD family</fullName>
    </submittedName>
</protein>
<dbReference type="Pfam" id="PF07980">
    <property type="entry name" value="SusD_RagB"/>
    <property type="match status" value="1"/>
</dbReference>
<dbReference type="Gene3D" id="1.25.40.390">
    <property type="match status" value="1"/>
</dbReference>
<dbReference type="InterPro" id="IPR012944">
    <property type="entry name" value="SusD_RagB_dom"/>
</dbReference>
<reference evidence="15 16" key="2">
    <citation type="submission" date="2018-08" db="EMBL/GenBank/DDBJ databases">
        <title>A genome reference for cultivated species of the human gut microbiota.</title>
        <authorList>
            <person name="Zou Y."/>
            <person name="Xue W."/>
            <person name="Luo G."/>
        </authorList>
    </citation>
    <scope>NUCLEOTIDE SEQUENCE [LARGE SCALE GENOMIC DNA]</scope>
    <source>
        <strain evidence="11 16">AF24-29LB</strain>
        <strain evidence="12 15">AM16-49B</strain>
    </source>
</reference>
<feature type="domain" description="RagB/SusD" evidence="6">
    <location>
        <begin position="348"/>
        <end position="511"/>
    </location>
</feature>
<keyword evidence="4" id="KW-0472">Membrane</keyword>
<evidence type="ECO:0000313" key="9">
    <source>
        <dbReference type="EMBL" id="KAA5475991.1"/>
    </source>
</evidence>
<evidence type="ECO:0000313" key="17">
    <source>
        <dbReference type="Proteomes" id="UP000368418"/>
    </source>
</evidence>
<evidence type="ECO:0000259" key="6">
    <source>
        <dbReference type="Pfam" id="PF07980"/>
    </source>
</evidence>
<evidence type="ECO:0000313" key="15">
    <source>
        <dbReference type="Proteomes" id="UP000283512"/>
    </source>
</evidence>
<evidence type="ECO:0000313" key="11">
    <source>
        <dbReference type="EMBL" id="RGR70227.1"/>
    </source>
</evidence>
<dbReference type="EMBL" id="VVYJ01000007">
    <property type="protein sequence ID" value="KAA5475991.1"/>
    <property type="molecule type" value="Genomic_DNA"/>
</dbReference>
<reference evidence="13" key="4">
    <citation type="submission" date="2022-08" db="EMBL/GenBank/DDBJ databases">
        <title>Genome Sequencing of Bacteroides fragilis Group Isolates with Nanopore Technology.</title>
        <authorList>
            <person name="Tisza M.J."/>
            <person name="Smith D."/>
            <person name="Dekker J.P."/>
        </authorList>
    </citation>
    <scope>NUCLEOTIDE SEQUENCE</scope>
    <source>
        <strain evidence="13">BFG-474</strain>
    </source>
</reference>
<evidence type="ECO:0000256" key="5">
    <source>
        <dbReference type="ARBA" id="ARBA00023237"/>
    </source>
</evidence>